<feature type="region of interest" description="Disordered" evidence="1">
    <location>
        <begin position="42"/>
        <end position="64"/>
    </location>
</feature>
<proteinExistence type="predicted"/>
<gene>
    <name evidence="2" type="ORF">SAMN05216421_0608</name>
</gene>
<dbReference type="AlphaFoldDB" id="A0A1H1N592"/>
<sequence length="64" mass="6605">MNGFDDDEESFWDPLGAGAAGLPPVLGGGCMARFDPASLNEESGADFSALSAEGRDTRRAGDQV</sequence>
<protein>
    <submittedName>
        <fullName evidence="2">Uncharacterized protein</fullName>
    </submittedName>
</protein>
<organism evidence="2 3">
    <name type="scientific">Halopseudomonas xinjiangensis</name>
    <dbReference type="NCBI Taxonomy" id="487184"/>
    <lineage>
        <taxon>Bacteria</taxon>
        <taxon>Pseudomonadati</taxon>
        <taxon>Pseudomonadota</taxon>
        <taxon>Gammaproteobacteria</taxon>
        <taxon>Pseudomonadales</taxon>
        <taxon>Pseudomonadaceae</taxon>
        <taxon>Halopseudomonas</taxon>
    </lineage>
</organism>
<dbReference type="RefSeq" id="WP_093391759.1">
    <property type="nucleotide sequence ID" value="NZ_LT629736.1"/>
</dbReference>
<evidence type="ECO:0000256" key="1">
    <source>
        <dbReference type="SAM" id="MobiDB-lite"/>
    </source>
</evidence>
<evidence type="ECO:0000313" key="3">
    <source>
        <dbReference type="Proteomes" id="UP000243207"/>
    </source>
</evidence>
<dbReference type="STRING" id="487184.SAMN05216421_0608"/>
<keyword evidence="3" id="KW-1185">Reference proteome</keyword>
<dbReference type="OrthoDB" id="6966321at2"/>
<evidence type="ECO:0000313" key="2">
    <source>
        <dbReference type="EMBL" id="SDR94040.1"/>
    </source>
</evidence>
<dbReference type="Proteomes" id="UP000243207">
    <property type="component" value="Chromosome I"/>
</dbReference>
<reference evidence="3" key="1">
    <citation type="submission" date="2016-10" db="EMBL/GenBank/DDBJ databases">
        <authorList>
            <person name="Varghese N."/>
            <person name="Submissions S."/>
        </authorList>
    </citation>
    <scope>NUCLEOTIDE SEQUENCE [LARGE SCALE GENOMIC DNA]</scope>
    <source>
        <strain evidence="3">NRRL B-51270</strain>
    </source>
</reference>
<accession>A0A1H1N592</accession>
<feature type="compositionally biased region" description="Basic and acidic residues" evidence="1">
    <location>
        <begin position="53"/>
        <end position="64"/>
    </location>
</feature>
<name>A0A1H1N592_9GAMM</name>
<dbReference type="EMBL" id="LT629736">
    <property type="protein sequence ID" value="SDR94040.1"/>
    <property type="molecule type" value="Genomic_DNA"/>
</dbReference>